<organism evidence="2">
    <name type="scientific">Marivirga arenosa</name>
    <dbReference type="NCBI Taxonomy" id="3059076"/>
    <lineage>
        <taxon>Bacteria</taxon>
        <taxon>Pseudomonadati</taxon>
        <taxon>Bacteroidota</taxon>
        <taxon>Cytophagia</taxon>
        <taxon>Cytophagales</taxon>
        <taxon>Marivirgaceae</taxon>
        <taxon>Marivirga</taxon>
    </lineage>
</organism>
<keyword evidence="2" id="KW-0482">Metalloprotease</keyword>
<name>A0AA52EYN3_9BACT</name>
<keyword evidence="1" id="KW-0472">Membrane</keyword>
<dbReference type="KEGG" id="marp:QYS47_28715"/>
<dbReference type="AlphaFoldDB" id="A0AA52EYN3"/>
<dbReference type="PANTHER" id="PTHR36844:SF1">
    <property type="entry name" value="PROTEASE PRSW"/>
    <property type="match status" value="1"/>
</dbReference>
<dbReference type="PANTHER" id="PTHR36844">
    <property type="entry name" value="PROTEASE PRSW"/>
    <property type="match status" value="1"/>
</dbReference>
<keyword evidence="2" id="KW-0645">Protease</keyword>
<accession>A0AA52EYN3</accession>
<protein>
    <submittedName>
        <fullName evidence="2">PrsW family intramembrane metalloprotease</fullName>
    </submittedName>
</protein>
<keyword evidence="1" id="KW-0812">Transmembrane</keyword>
<gene>
    <name evidence="2" type="ORF">QYS47_28715</name>
</gene>
<feature type="transmembrane region" description="Helical" evidence="1">
    <location>
        <begin position="335"/>
        <end position="355"/>
    </location>
</feature>
<feature type="transmembrane region" description="Helical" evidence="1">
    <location>
        <begin position="36"/>
        <end position="58"/>
    </location>
</feature>
<proteinExistence type="predicted"/>
<dbReference type="RefSeq" id="WP_322347493.1">
    <property type="nucleotide sequence ID" value="NZ_CP129968.2"/>
</dbReference>
<feature type="transmembrane region" description="Helical" evidence="1">
    <location>
        <begin position="266"/>
        <end position="287"/>
    </location>
</feature>
<feature type="transmembrane region" description="Helical" evidence="1">
    <location>
        <begin position="367"/>
        <end position="387"/>
    </location>
</feature>
<feature type="transmembrane region" description="Helical" evidence="1">
    <location>
        <begin position="100"/>
        <end position="119"/>
    </location>
</feature>
<feature type="transmembrane region" description="Helical" evidence="1">
    <location>
        <begin position="170"/>
        <end position="194"/>
    </location>
</feature>
<feature type="transmembrane region" description="Helical" evidence="1">
    <location>
        <begin position="293"/>
        <end position="314"/>
    </location>
</feature>
<feature type="transmembrane region" description="Helical" evidence="1">
    <location>
        <begin position="131"/>
        <end position="150"/>
    </location>
</feature>
<dbReference type="GO" id="GO:0008237">
    <property type="term" value="F:metallopeptidase activity"/>
    <property type="evidence" value="ECO:0007669"/>
    <property type="project" value="UniProtKB-KW"/>
</dbReference>
<dbReference type="Proteomes" id="UP001232019">
    <property type="component" value="Chromosome"/>
</dbReference>
<keyword evidence="1" id="KW-1133">Transmembrane helix</keyword>
<sequence length="550" mass="63614">MGLSFAIIFLTTVILGSYVGIKYSRSRNKKLFFNNGAYKAFIYSLIIIIGGGLVIYLISPEQSVKLKYIKFHSDFITDKITSTEGILYYWYKSISIFSELNVFGLLAAIFITAIWFYFIKNLDFFNREKTTFTILTFVLGTLFTFLTFPFSDFIHHIFSIEYTDNRFYNLFVYSFLGIGVVEELIKIIPVLIILFYTKEIDEPIDLIYYASISALGFAFIENLLYFRDVSGSIVVGRALTSAVGHMVDSSIIAYGIILFKFRKESVFTVVQLFMLGAFAHGLYDFLIFEELTFLFFAFFAFFIQSWAIIINNAINNSKYFDYSIHYKHDAVRFKIALLLSILMIFSLLLNGFIVGRDQAFKVFLGSLGWSSLLILFYVGFASSFDLFKGHWRPIKFTLLSPNSNAMPGVRILGLFTGLFTENTIVPLNHVGKKIKIHSPRYNKRLLQIFRRGEGKIVSRHELISKKRTDREWFLIKLNNSLDVSKEFNSEFIMIKLQSKYMSLVHDKHIRCFLKLIPKGVNPATEKNRSEYISFGYIIINGFDYEFKSSK</sequence>
<evidence type="ECO:0000313" key="2">
    <source>
        <dbReference type="EMBL" id="WNB17962.1"/>
    </source>
</evidence>
<feature type="transmembrane region" description="Helical" evidence="1">
    <location>
        <begin position="6"/>
        <end position="24"/>
    </location>
</feature>
<keyword evidence="2" id="KW-0378">Hydrolase</keyword>
<feature type="transmembrane region" description="Helical" evidence="1">
    <location>
        <begin position="206"/>
        <end position="226"/>
    </location>
</feature>
<dbReference type="Pfam" id="PF13367">
    <property type="entry name" value="PrsW-protease"/>
    <property type="match status" value="1"/>
</dbReference>
<evidence type="ECO:0000256" key="1">
    <source>
        <dbReference type="SAM" id="Phobius"/>
    </source>
</evidence>
<feature type="transmembrane region" description="Helical" evidence="1">
    <location>
        <begin position="238"/>
        <end position="259"/>
    </location>
</feature>
<reference evidence="2" key="1">
    <citation type="submission" date="2023-08" db="EMBL/GenBank/DDBJ databases">
        <title>Comparative genomics and taxonomic characterization of three novel marine species of genus Marivirga.</title>
        <authorList>
            <person name="Muhammad N."/>
            <person name="Kim S.-G."/>
        </authorList>
    </citation>
    <scope>NUCLEOTIDE SEQUENCE</scope>
    <source>
        <strain evidence="2">BKB1-2</strain>
    </source>
</reference>
<dbReference type="InterPro" id="IPR026898">
    <property type="entry name" value="PrsW"/>
</dbReference>
<dbReference type="EMBL" id="CP129968">
    <property type="protein sequence ID" value="WNB17962.1"/>
    <property type="molecule type" value="Genomic_DNA"/>
</dbReference>